<dbReference type="AlphaFoldDB" id="A0A166V8Q6"/>
<reference evidence="2 3" key="1">
    <citation type="journal article" date="2016" name="Mol. Biol. Evol.">
        <title>Comparative Genomics of Early-Diverging Mushroom-Forming Fungi Provides Insights into the Origins of Lignocellulose Decay Capabilities.</title>
        <authorList>
            <person name="Nagy L.G."/>
            <person name="Riley R."/>
            <person name="Tritt A."/>
            <person name="Adam C."/>
            <person name="Daum C."/>
            <person name="Floudas D."/>
            <person name="Sun H."/>
            <person name="Yadav J.S."/>
            <person name="Pangilinan J."/>
            <person name="Larsson K.H."/>
            <person name="Matsuura K."/>
            <person name="Barry K."/>
            <person name="Labutti K."/>
            <person name="Kuo R."/>
            <person name="Ohm R.A."/>
            <person name="Bhattacharya S.S."/>
            <person name="Shirouzu T."/>
            <person name="Yoshinaga Y."/>
            <person name="Martin F.M."/>
            <person name="Grigoriev I.V."/>
            <person name="Hibbett D.S."/>
        </authorList>
    </citation>
    <scope>NUCLEOTIDE SEQUENCE [LARGE SCALE GENOMIC DNA]</scope>
    <source>
        <strain evidence="2 3">CBS 109695</strain>
    </source>
</reference>
<keyword evidence="3" id="KW-1185">Reference proteome</keyword>
<protein>
    <submittedName>
        <fullName evidence="2">Uncharacterized protein</fullName>
    </submittedName>
</protein>
<dbReference type="Proteomes" id="UP000076532">
    <property type="component" value="Unassembled WGS sequence"/>
</dbReference>
<proteinExistence type="predicted"/>
<feature type="region of interest" description="Disordered" evidence="1">
    <location>
        <begin position="100"/>
        <end position="145"/>
    </location>
</feature>
<accession>A0A166V8Q6</accession>
<evidence type="ECO:0000313" key="2">
    <source>
        <dbReference type="EMBL" id="KZP32463.1"/>
    </source>
</evidence>
<name>A0A166V8Q6_9AGAM</name>
<evidence type="ECO:0000256" key="1">
    <source>
        <dbReference type="SAM" id="MobiDB-lite"/>
    </source>
</evidence>
<feature type="compositionally biased region" description="Basic and acidic residues" evidence="1">
    <location>
        <begin position="100"/>
        <end position="114"/>
    </location>
</feature>
<sequence>MPTTRSKTGAESHAPSVKLIVSDEALMSLFNRATAAEQRPSNSNHTPEIELSSTEILLKYANGDHDRCSRPGCGRTITLEEALQRKKGCPDHCSSAKALAKADRNIEREERLERNTGGQRGIKKGHRKNSRVSSEDSDNSDDENQFKSEIGLKAALQRGKVKKATRVLLIDDVKQSMWNTYLCGEQITYDECFEVERSSGDTRTTIMAAAIVELRTALFHMWPRVREINDDNAIKIANTEASFVKVYACRCWAKPTPDYQGDPSEDCKGKLFVRVTEQGPTAYELPGSATSYFGGKKSLSI</sequence>
<gene>
    <name evidence="2" type="ORF">FIBSPDRAFT_882337</name>
</gene>
<organism evidence="2 3">
    <name type="scientific">Athelia psychrophila</name>
    <dbReference type="NCBI Taxonomy" id="1759441"/>
    <lineage>
        <taxon>Eukaryota</taxon>
        <taxon>Fungi</taxon>
        <taxon>Dikarya</taxon>
        <taxon>Basidiomycota</taxon>
        <taxon>Agaricomycotina</taxon>
        <taxon>Agaricomycetes</taxon>
        <taxon>Agaricomycetidae</taxon>
        <taxon>Atheliales</taxon>
        <taxon>Atheliaceae</taxon>
        <taxon>Athelia</taxon>
    </lineage>
</organism>
<dbReference type="EMBL" id="KV417485">
    <property type="protein sequence ID" value="KZP32463.1"/>
    <property type="molecule type" value="Genomic_DNA"/>
</dbReference>
<evidence type="ECO:0000313" key="3">
    <source>
        <dbReference type="Proteomes" id="UP000076532"/>
    </source>
</evidence>
<feature type="compositionally biased region" description="Basic residues" evidence="1">
    <location>
        <begin position="121"/>
        <end position="130"/>
    </location>
</feature>